<keyword evidence="2" id="KW-0472">Membrane</keyword>
<proteinExistence type="predicted"/>
<keyword evidence="4" id="KW-1185">Reference proteome</keyword>
<name>A0ABD5UGZ8_9EURY</name>
<gene>
    <name evidence="3" type="ORF">ACFQEY_01715</name>
</gene>
<accession>A0ABD5UGZ8</accession>
<reference evidence="3 4" key="1">
    <citation type="journal article" date="2019" name="Int. J. Syst. Evol. Microbiol.">
        <title>The Global Catalogue of Microorganisms (GCM) 10K type strain sequencing project: providing services to taxonomists for standard genome sequencing and annotation.</title>
        <authorList>
            <consortium name="The Broad Institute Genomics Platform"/>
            <consortium name="The Broad Institute Genome Sequencing Center for Infectious Disease"/>
            <person name="Wu L."/>
            <person name="Ma J."/>
        </authorList>
    </citation>
    <scope>NUCLEOTIDE SEQUENCE [LARGE SCALE GENOMIC DNA]</scope>
    <source>
        <strain evidence="3 4">Y73</strain>
    </source>
</reference>
<keyword evidence="2" id="KW-0812">Transmembrane</keyword>
<feature type="transmembrane region" description="Helical" evidence="2">
    <location>
        <begin position="16"/>
        <end position="45"/>
    </location>
</feature>
<keyword evidence="2" id="KW-1133">Transmembrane helix</keyword>
<dbReference type="Proteomes" id="UP001596333">
    <property type="component" value="Unassembled WGS sequence"/>
</dbReference>
<dbReference type="AlphaFoldDB" id="A0ABD5UGZ8"/>
<evidence type="ECO:0000256" key="1">
    <source>
        <dbReference type="SAM" id="MobiDB-lite"/>
    </source>
</evidence>
<organism evidence="3 4">
    <name type="scientific">Halorubrum trueperi</name>
    <dbReference type="NCBI Taxonomy" id="2004704"/>
    <lineage>
        <taxon>Archaea</taxon>
        <taxon>Methanobacteriati</taxon>
        <taxon>Methanobacteriota</taxon>
        <taxon>Stenosarchaea group</taxon>
        <taxon>Halobacteria</taxon>
        <taxon>Halobacteriales</taxon>
        <taxon>Haloferacaceae</taxon>
        <taxon>Halorubrum</taxon>
    </lineage>
</organism>
<evidence type="ECO:0000313" key="4">
    <source>
        <dbReference type="Proteomes" id="UP001596333"/>
    </source>
</evidence>
<dbReference type="EMBL" id="JBHSXI010000001">
    <property type="protein sequence ID" value="MFC6887775.1"/>
    <property type="molecule type" value="Genomic_DNA"/>
</dbReference>
<feature type="region of interest" description="Disordered" evidence="1">
    <location>
        <begin position="71"/>
        <end position="97"/>
    </location>
</feature>
<sequence>MALPCPISAEDFVDAVFLAVATVAGFLAGGVVGLVLGLLAGYAYVELAGRVADLEATVNALVSEKEDLRGRVTELESEGGNGQNTGPNDRNIGPNGR</sequence>
<evidence type="ECO:0000256" key="2">
    <source>
        <dbReference type="SAM" id="Phobius"/>
    </source>
</evidence>
<evidence type="ECO:0000313" key="3">
    <source>
        <dbReference type="EMBL" id="MFC6887775.1"/>
    </source>
</evidence>
<dbReference type="RefSeq" id="WP_379764178.1">
    <property type="nucleotide sequence ID" value="NZ_JBHSXI010000001.1"/>
</dbReference>
<comment type="caution">
    <text evidence="3">The sequence shown here is derived from an EMBL/GenBank/DDBJ whole genome shotgun (WGS) entry which is preliminary data.</text>
</comment>
<protein>
    <submittedName>
        <fullName evidence="3">Uncharacterized protein</fullName>
    </submittedName>
</protein>